<dbReference type="EMBL" id="PVNG01000006">
    <property type="protein sequence ID" value="PRX66088.1"/>
    <property type="molecule type" value="Genomic_DNA"/>
</dbReference>
<protein>
    <submittedName>
        <fullName evidence="1">Uncharacterized protein</fullName>
    </submittedName>
</protein>
<organism evidence="1 2">
    <name type="scientific">Nonomuraea fuscirosea</name>
    <dbReference type="NCBI Taxonomy" id="1291556"/>
    <lineage>
        <taxon>Bacteria</taxon>
        <taxon>Bacillati</taxon>
        <taxon>Actinomycetota</taxon>
        <taxon>Actinomycetes</taxon>
        <taxon>Streptosporangiales</taxon>
        <taxon>Streptosporangiaceae</taxon>
        <taxon>Nonomuraea</taxon>
    </lineage>
</organism>
<comment type="caution">
    <text evidence="1">The sequence shown here is derived from an EMBL/GenBank/DDBJ whole genome shotgun (WGS) entry which is preliminary data.</text>
</comment>
<name>A0A2T0N273_9ACTN</name>
<sequence length="125" mass="13199">MFGPYGKETGTSAAGDELVDRAIICARAAADADPAKMPVSDDYIGVLNTLDAVLSAQPLNVHEVRDAACRYAAAFAFPSDENTLVASGAGVDEMALMESVLLLREAIEAQDATHAQLNQRFPESN</sequence>
<gene>
    <name evidence="1" type="ORF">B0I32_106224</name>
</gene>
<evidence type="ECO:0000313" key="2">
    <source>
        <dbReference type="Proteomes" id="UP000238312"/>
    </source>
</evidence>
<dbReference type="Proteomes" id="UP000238312">
    <property type="component" value="Unassembled WGS sequence"/>
</dbReference>
<accession>A0A2T0N273</accession>
<keyword evidence="2" id="KW-1185">Reference proteome</keyword>
<dbReference type="AlphaFoldDB" id="A0A2T0N273"/>
<reference evidence="1 2" key="1">
    <citation type="submission" date="2018-03" db="EMBL/GenBank/DDBJ databases">
        <title>Genomic Encyclopedia of Type Strains, Phase III (KMG-III): the genomes of soil and plant-associated and newly described type strains.</title>
        <authorList>
            <person name="Whitman W."/>
        </authorList>
    </citation>
    <scope>NUCLEOTIDE SEQUENCE [LARGE SCALE GENOMIC DNA]</scope>
    <source>
        <strain evidence="1 2">CGMCC 4.7104</strain>
    </source>
</reference>
<evidence type="ECO:0000313" key="1">
    <source>
        <dbReference type="EMBL" id="PRX66088.1"/>
    </source>
</evidence>
<proteinExistence type="predicted"/>